<gene>
    <name evidence="3" type="primary">Gm10399</name>
    <name evidence="3" type="synonym">BC023744</name>
</gene>
<protein>
    <submittedName>
        <fullName evidence="2">Uncharacterized protein</fullName>
    </submittedName>
</protein>
<feature type="region of interest" description="Disordered" evidence="1">
    <location>
        <begin position="70"/>
        <end position="105"/>
    </location>
</feature>
<reference evidence="2" key="5">
    <citation type="journal article" date="2002" name="Nature">
        <title>Analysis of the mouse transcriptome based on functional annotation of 60,770 full-length cDNAs.</title>
        <authorList>
            <consortium name="The FANTOM Consortium and the RIKEN Genome Exploration Research Group Phase I and II Team"/>
        </authorList>
    </citation>
    <scope>NUCLEOTIDE SEQUENCE</scope>
    <source>
        <strain evidence="2">C57BL/6J</strain>
        <tissue evidence="2">Head</tissue>
    </source>
</reference>
<evidence type="ECO:0000256" key="1">
    <source>
        <dbReference type="SAM" id="MobiDB-lite"/>
    </source>
</evidence>
<dbReference type="AGR" id="MGI:3704255"/>
<feature type="non-terminal residue" evidence="2">
    <location>
        <position position="1"/>
    </location>
</feature>
<reference evidence="2" key="4">
    <citation type="journal article" date="2001" name="Nature">
        <title>Functional annotation of a full-length mouse cDNA collection.</title>
        <authorList>
            <consortium name="The RIKEN Genome Exploration Research Group Phase II Team and the FANTOM Consortium"/>
        </authorList>
    </citation>
    <scope>NUCLEOTIDE SEQUENCE</scope>
    <source>
        <strain evidence="2">C57BL/6J</strain>
        <tissue evidence="2">Head</tissue>
    </source>
</reference>
<reference evidence="2" key="8">
    <citation type="journal article" date="2005" name="Science">
        <title>Antisense Transcription in the Mammalian Transcriptome.</title>
        <authorList>
            <consortium name="RIKEN Genome Exploration Research Group and Genome Science Group (Genome Network Project Core Group) and the FANTOM Consortium"/>
        </authorList>
    </citation>
    <scope>NUCLEOTIDE SEQUENCE</scope>
    <source>
        <strain evidence="2">C57BL/6J</strain>
        <tissue evidence="2">Head</tissue>
    </source>
</reference>
<name>Q3US04_MOUSE</name>
<dbReference type="AlphaFoldDB" id="Q3US04"/>
<feature type="compositionally biased region" description="Basic and acidic residues" evidence="1">
    <location>
        <begin position="93"/>
        <end position="105"/>
    </location>
</feature>
<evidence type="ECO:0000313" key="3">
    <source>
        <dbReference type="MGI" id="MGI:3704255"/>
    </source>
</evidence>
<reference evidence="2" key="3">
    <citation type="journal article" date="2000" name="Genome Res.">
        <title>RIKEN integrated sequence analysis (RISA) system--384-format sequencing pipeline with 384 multicapillary sequencer.</title>
        <authorList>
            <person name="Shibata K."/>
            <person name="Itoh M."/>
            <person name="Aizawa K."/>
            <person name="Nagaoka S."/>
            <person name="Sasaki N."/>
            <person name="Carninci P."/>
            <person name="Konno H."/>
            <person name="Akiyama J."/>
            <person name="Nishi K."/>
            <person name="Kitsunai T."/>
            <person name="Tashiro H."/>
            <person name="Itoh M."/>
            <person name="Sumi N."/>
            <person name="Ishii Y."/>
            <person name="Nakamura S."/>
            <person name="Hazama M."/>
            <person name="Nishine T."/>
            <person name="Harada A."/>
            <person name="Yamamoto R."/>
            <person name="Matsumoto H."/>
            <person name="Sakaguchi S."/>
            <person name="Ikegami T."/>
            <person name="Kashiwagi K."/>
            <person name="Fujiwake S."/>
            <person name="Inoue K."/>
            <person name="Togawa Y."/>
            <person name="Izawa M."/>
            <person name="Ohara E."/>
            <person name="Watahiki M."/>
            <person name="Yoneda Y."/>
            <person name="Ishikawa T."/>
            <person name="Ozawa K."/>
            <person name="Tanaka T."/>
            <person name="Matsuura S."/>
            <person name="Kawai J."/>
            <person name="Okazaki Y."/>
            <person name="Muramatsu M."/>
            <person name="Inoue Y."/>
            <person name="Kira A."/>
            <person name="Hayashizaki Y."/>
        </authorList>
    </citation>
    <scope>NUCLEOTIDE SEQUENCE</scope>
    <source>
        <strain evidence="2">C57BL/6J</strain>
        <tissue evidence="2">Head</tissue>
    </source>
</reference>
<reference evidence="2" key="7">
    <citation type="journal article" date="2005" name="Science">
        <title>The Transcriptional Landscape of the Mammalian Genome.</title>
        <authorList>
            <consortium name="The FANTOM Consortium"/>
            <consortium name="Riken Genome Exploration Research Group and Genome Science Group (Genome Network Project Core Group)"/>
        </authorList>
    </citation>
    <scope>NUCLEOTIDE SEQUENCE</scope>
    <source>
        <strain evidence="2">C57BL/6J</strain>
        <tissue evidence="2">Head</tissue>
    </source>
</reference>
<dbReference type="MGI" id="MGI:3704255">
    <property type="gene designation" value="Gm10399"/>
</dbReference>
<accession>Q3US04</accession>
<evidence type="ECO:0000313" key="2">
    <source>
        <dbReference type="EMBL" id="BAE24533.1"/>
    </source>
</evidence>
<reference evidence="2" key="6">
    <citation type="submission" date="2004-03" db="EMBL/GenBank/DDBJ databases">
        <authorList>
            <person name="Arakawa T."/>
            <person name="Carninci P."/>
            <person name="Fukuda S."/>
            <person name="Hashizume W."/>
            <person name="Hayashida K."/>
            <person name="Hori F."/>
            <person name="Iida J."/>
            <person name="Imamura K."/>
            <person name="Imotani K."/>
            <person name="Itoh M."/>
            <person name="Kanagawa S."/>
            <person name="Kawai J."/>
            <person name="Kojima M."/>
            <person name="Konno H."/>
            <person name="Murata M."/>
            <person name="Nakamura M."/>
            <person name="Ninomiya N."/>
            <person name="Nishiyori H."/>
            <person name="Nomura K."/>
            <person name="Ohno M."/>
            <person name="Sakazume N."/>
            <person name="Sano H."/>
            <person name="Sasaki D."/>
            <person name="Shibata K."/>
            <person name="Shiraki T."/>
            <person name="Tagami M."/>
            <person name="Tagami Y."/>
            <person name="Waki K."/>
            <person name="Watahiki A."/>
            <person name="Muramatsu M."/>
            <person name="Hayashizaki Y."/>
        </authorList>
    </citation>
    <scope>NUCLEOTIDE SEQUENCE</scope>
    <source>
        <strain evidence="2">C57BL/6J</strain>
        <tissue evidence="2">Head</tissue>
    </source>
</reference>
<reference evidence="2" key="1">
    <citation type="journal article" date="1999" name="Methods Enzymol.">
        <title>High-efficiency full-length cDNA cloning.</title>
        <authorList>
            <person name="Carninci P."/>
            <person name="Hayashizaki Y."/>
        </authorList>
    </citation>
    <scope>NUCLEOTIDE SEQUENCE</scope>
    <source>
        <strain evidence="2">C57BL/6J</strain>
        <tissue evidence="2">Head</tissue>
    </source>
</reference>
<sequence>SGNFLHLDREEGLVRRSQSRGAWEVAAVSAGPPLRDALPGLALSAGCRAPGYVPALRLYRACHLGSPVQGRATAPPSLRAQGKMIPRPSGQKQPRDSGSRMNLGRDHTRRASFVFRCSHSRPSWSPQPPSWQSPGAPHFRAQLSGIPILCPGGHRHSWALGRICP</sequence>
<dbReference type="EMBL" id="AK140970">
    <property type="protein sequence ID" value="BAE24533.1"/>
    <property type="molecule type" value="mRNA"/>
</dbReference>
<proteinExistence type="evidence at transcript level"/>
<organism evidence="2">
    <name type="scientific">Mus musculus</name>
    <name type="common">Mouse</name>
    <dbReference type="NCBI Taxonomy" id="10090"/>
    <lineage>
        <taxon>Eukaryota</taxon>
        <taxon>Metazoa</taxon>
        <taxon>Chordata</taxon>
        <taxon>Craniata</taxon>
        <taxon>Vertebrata</taxon>
        <taxon>Euteleostomi</taxon>
        <taxon>Mammalia</taxon>
        <taxon>Eutheria</taxon>
        <taxon>Euarchontoglires</taxon>
        <taxon>Glires</taxon>
        <taxon>Rodentia</taxon>
        <taxon>Myomorpha</taxon>
        <taxon>Muroidea</taxon>
        <taxon>Muridae</taxon>
        <taxon>Murinae</taxon>
        <taxon>Mus</taxon>
        <taxon>Mus</taxon>
    </lineage>
</organism>
<reference evidence="2" key="2">
    <citation type="journal article" date="2000" name="Genome Res.">
        <title>Normalization and subtraction of cap-trapper-selected cDNAs to prepare full-length cDNA libraries for rapid discovery of new genes.</title>
        <authorList>
            <person name="Carninci P."/>
            <person name="Shibata Y."/>
            <person name="Hayatsu N."/>
            <person name="Sugahara Y."/>
            <person name="Shibata K."/>
            <person name="Itoh M."/>
            <person name="Konno H."/>
            <person name="Okazaki Y."/>
            <person name="Muramatsu M."/>
            <person name="Hayashizaki Y."/>
        </authorList>
    </citation>
    <scope>NUCLEOTIDE SEQUENCE</scope>
    <source>
        <strain evidence="2">C57BL/6J</strain>
        <tissue evidence="2">Head</tissue>
    </source>
</reference>